<dbReference type="EMBL" id="BOVK01000025">
    <property type="protein sequence ID" value="GIQ69214.1"/>
    <property type="molecule type" value="Genomic_DNA"/>
</dbReference>
<evidence type="ECO:0000313" key="6">
    <source>
        <dbReference type="Proteomes" id="UP000677918"/>
    </source>
</evidence>
<evidence type="ECO:0000313" key="5">
    <source>
        <dbReference type="EMBL" id="GIQ69214.1"/>
    </source>
</evidence>
<dbReference type="GO" id="GO:0016020">
    <property type="term" value="C:membrane"/>
    <property type="evidence" value="ECO:0007669"/>
    <property type="project" value="InterPro"/>
</dbReference>
<feature type="transmembrane region" description="Helical" evidence="4">
    <location>
        <begin position="316"/>
        <end position="335"/>
    </location>
</feature>
<gene>
    <name evidence="5" type="primary">yfkQ_1</name>
    <name evidence="5" type="ORF">XYCOK13_20380</name>
</gene>
<keyword evidence="4" id="KW-0812">Transmembrane</keyword>
<dbReference type="RefSeq" id="WP_373314376.1">
    <property type="nucleotide sequence ID" value="NZ_BOVK01000025.1"/>
</dbReference>
<dbReference type="PIRSF" id="PIRSF005690">
    <property type="entry name" value="GerBA"/>
    <property type="match status" value="1"/>
</dbReference>
<comment type="similarity">
    <text evidence="1">Belongs to the GerABKA family.</text>
</comment>
<dbReference type="PANTHER" id="PTHR22550:SF5">
    <property type="entry name" value="LEUCINE ZIPPER PROTEIN 4"/>
    <property type="match status" value="1"/>
</dbReference>
<dbReference type="InterPro" id="IPR050768">
    <property type="entry name" value="UPF0353/GerABKA_families"/>
</dbReference>
<reference evidence="5" key="1">
    <citation type="submission" date="2021-04" db="EMBL/GenBank/DDBJ databases">
        <title>Draft genome sequence of Xylanibacillus composti strain K13.</title>
        <authorList>
            <person name="Uke A."/>
            <person name="Chhe C."/>
            <person name="Baramee S."/>
            <person name="Kosugi A."/>
        </authorList>
    </citation>
    <scope>NUCLEOTIDE SEQUENCE</scope>
    <source>
        <strain evidence="5">K13</strain>
    </source>
</reference>
<dbReference type="PANTHER" id="PTHR22550">
    <property type="entry name" value="SPORE GERMINATION PROTEIN"/>
    <property type="match status" value="1"/>
</dbReference>
<protein>
    <submittedName>
        <fullName evidence="5">Putative membrane protein YfkQ</fullName>
    </submittedName>
</protein>
<feature type="transmembrane region" description="Helical" evidence="4">
    <location>
        <begin position="390"/>
        <end position="423"/>
    </location>
</feature>
<feature type="compositionally biased region" description="Basic and acidic residues" evidence="3">
    <location>
        <begin position="534"/>
        <end position="543"/>
    </location>
</feature>
<dbReference type="GO" id="GO:0009847">
    <property type="term" value="P:spore germination"/>
    <property type="evidence" value="ECO:0007669"/>
    <property type="project" value="InterPro"/>
</dbReference>
<sequence>MTYKWFGRSKLQKKTEKTQVERLERANERFVADMDDRKIEHSLAEIKDHLQELFSECSDIVIRPFRLTDETEAIMLFVDGLVHTETVNDTMRFIMNSDLARVENDMLAQADIPVSQIQSVDTYKDALLSVLSGDTALFFDGEERAILLGIRGPDTRSISEPETEAAIRGPREGFIENMRTNTSMLRRKLRTPDLKIKSMTIGKRSNTNIGIAYLKSIADPDMVKEVTGRLEKIDVDGIFETGYIEEWIQDHSYSPFPQVQYTERPDTVAANLLEGRVAIIVDGTPFVLLVPVTFWMMVQASEDYYERVPVGYFIRWLRYIFLFIALLTPAFYVAVTTFHQAMIPTTLLLSIAAARESIPFPAVVEALIMEVTFEALREAGIRLPKTVGQAVSILGALVIGQAAVQAGIVSAPMVIVVSITGIASFTLPKFNLAITIRMLRFPFIFAASLFGVFGMILCGMLLLGHMVSLRSFGVPFMAPVAPLIPGDLRDVLLRKPLWLIRRRPLMLPVQNRLRQGPELPEEIRQQGGQRGGRISHDEQERDS</sequence>
<keyword evidence="2 4" id="KW-0472">Membrane</keyword>
<dbReference type="Proteomes" id="UP000677918">
    <property type="component" value="Unassembled WGS sequence"/>
</dbReference>
<keyword evidence="4" id="KW-1133">Transmembrane helix</keyword>
<feature type="transmembrane region" description="Helical" evidence="4">
    <location>
        <begin position="277"/>
        <end position="296"/>
    </location>
</feature>
<organism evidence="5 6">
    <name type="scientific">Xylanibacillus composti</name>
    <dbReference type="NCBI Taxonomy" id="1572762"/>
    <lineage>
        <taxon>Bacteria</taxon>
        <taxon>Bacillati</taxon>
        <taxon>Bacillota</taxon>
        <taxon>Bacilli</taxon>
        <taxon>Bacillales</taxon>
        <taxon>Paenibacillaceae</taxon>
        <taxon>Xylanibacillus</taxon>
    </lineage>
</organism>
<comment type="caution">
    <text evidence="5">The sequence shown here is derived from an EMBL/GenBank/DDBJ whole genome shotgun (WGS) entry which is preliminary data.</text>
</comment>
<evidence type="ECO:0000256" key="3">
    <source>
        <dbReference type="SAM" id="MobiDB-lite"/>
    </source>
</evidence>
<accession>A0A8J4M212</accession>
<evidence type="ECO:0000256" key="4">
    <source>
        <dbReference type="SAM" id="Phobius"/>
    </source>
</evidence>
<feature type="region of interest" description="Disordered" evidence="3">
    <location>
        <begin position="516"/>
        <end position="543"/>
    </location>
</feature>
<evidence type="ECO:0000256" key="1">
    <source>
        <dbReference type="ARBA" id="ARBA00005278"/>
    </source>
</evidence>
<keyword evidence="6" id="KW-1185">Reference proteome</keyword>
<dbReference type="InterPro" id="IPR004995">
    <property type="entry name" value="Spore_Ger"/>
</dbReference>
<name>A0A8J4M212_9BACL</name>
<dbReference type="AlphaFoldDB" id="A0A8J4M212"/>
<evidence type="ECO:0000256" key="2">
    <source>
        <dbReference type="ARBA" id="ARBA00023136"/>
    </source>
</evidence>
<feature type="transmembrane region" description="Helical" evidence="4">
    <location>
        <begin position="443"/>
        <end position="463"/>
    </location>
</feature>
<proteinExistence type="inferred from homology"/>
<dbReference type="Pfam" id="PF03323">
    <property type="entry name" value="GerA"/>
    <property type="match status" value="1"/>
</dbReference>